<dbReference type="Proteomes" id="UP001631969">
    <property type="component" value="Unassembled WGS sequence"/>
</dbReference>
<name>A0ACC7P825_9BACL</name>
<keyword evidence="2" id="KW-1185">Reference proteome</keyword>
<evidence type="ECO:0000313" key="1">
    <source>
        <dbReference type="EMBL" id="MFM9332116.1"/>
    </source>
</evidence>
<protein>
    <submittedName>
        <fullName evidence="1">Sporulation peptidase YabG</fullName>
    </submittedName>
</protein>
<dbReference type="EMBL" id="JBJURJ010000026">
    <property type="protein sequence ID" value="MFM9332116.1"/>
    <property type="molecule type" value="Genomic_DNA"/>
</dbReference>
<organism evidence="1 2">
    <name type="scientific">Paenibacillus mesotrionivorans</name>
    <dbReference type="NCBI Taxonomy" id="3160968"/>
    <lineage>
        <taxon>Bacteria</taxon>
        <taxon>Bacillati</taxon>
        <taxon>Bacillota</taxon>
        <taxon>Bacilli</taxon>
        <taxon>Bacillales</taxon>
        <taxon>Paenibacillaceae</taxon>
        <taxon>Paenibacillus</taxon>
    </lineage>
</organism>
<sequence>MKQGDLVVRKSYGGDVIFKIQDFSYQTALLRGVDVRLLADASVADLSPAPENRIARHEEDMQQRCTEMRSVMTKSLPQPVKQAAPAARSGRQSSGHFEVPGKVLHLDGDPNYLRKSMGLYGDLRVPAEGIYVPEQNMAEVLTRLLPQVHPDIVVITGHDGILKDVKDEDTQSLSSYKNSQNFVNAVRTARKYERNRDALVIIAGACQSHFEALLQAGANYASSPGRVLIHALDPLYIAAKVAFTPIKDTVQMADILQHTMSGLEGLGGIDTRGSYRLGIPGFKTY</sequence>
<proteinExistence type="predicted"/>
<evidence type="ECO:0000313" key="2">
    <source>
        <dbReference type="Proteomes" id="UP001631969"/>
    </source>
</evidence>
<comment type="caution">
    <text evidence="1">The sequence shown here is derived from an EMBL/GenBank/DDBJ whole genome shotgun (WGS) entry which is preliminary data.</text>
</comment>
<gene>
    <name evidence="1" type="primary">yabG</name>
    <name evidence="1" type="ORF">ACI1P1_27845</name>
</gene>
<reference evidence="1" key="1">
    <citation type="submission" date="2024-12" db="EMBL/GenBank/DDBJ databases">
        <authorList>
            <person name="Wu N."/>
        </authorList>
    </citation>
    <scope>NUCLEOTIDE SEQUENCE</scope>
    <source>
        <strain evidence="1">P15</strain>
    </source>
</reference>
<accession>A0ACC7P825</accession>